<dbReference type="eggNOG" id="COG1611">
    <property type="taxonomic scope" value="Bacteria"/>
</dbReference>
<dbReference type="OrthoDB" id="9801098at2"/>
<organism evidence="4 5">
    <name type="scientific">Desulfurispirillum indicum (strain ATCC BAA-1389 / DSM 22839 / S5)</name>
    <dbReference type="NCBI Taxonomy" id="653733"/>
    <lineage>
        <taxon>Bacteria</taxon>
        <taxon>Pseudomonadati</taxon>
        <taxon>Chrysiogenota</taxon>
        <taxon>Chrysiogenia</taxon>
        <taxon>Chrysiogenales</taxon>
        <taxon>Chrysiogenaceae</taxon>
        <taxon>Desulfurispirillum</taxon>
    </lineage>
</organism>
<dbReference type="InterPro" id="IPR031100">
    <property type="entry name" value="LOG_fam"/>
</dbReference>
<dbReference type="RefSeq" id="WP_013506684.1">
    <property type="nucleotide sequence ID" value="NC_014836.1"/>
</dbReference>
<dbReference type="KEGG" id="din:Selin_2084"/>
<dbReference type="AlphaFoldDB" id="E6W2X9"/>
<dbReference type="EMBL" id="CP002432">
    <property type="protein sequence ID" value="ADU66804.1"/>
    <property type="molecule type" value="Genomic_DNA"/>
</dbReference>
<dbReference type="Gene3D" id="3.40.50.450">
    <property type="match status" value="1"/>
</dbReference>
<dbReference type="Pfam" id="PF03641">
    <property type="entry name" value="Lysine_decarbox"/>
    <property type="match status" value="1"/>
</dbReference>
<evidence type="ECO:0000256" key="3">
    <source>
        <dbReference type="ARBA" id="ARBA00031983"/>
    </source>
</evidence>
<dbReference type="PANTHER" id="PTHR43393">
    <property type="entry name" value="CYTOKININ RIBOSIDE 5'-MONOPHOSPHATE PHOSPHORIBOHYDROLASE"/>
    <property type="match status" value="1"/>
</dbReference>
<dbReference type="GO" id="GO:0005829">
    <property type="term" value="C:cytosol"/>
    <property type="evidence" value="ECO:0007669"/>
    <property type="project" value="TreeGrafter"/>
</dbReference>
<dbReference type="NCBIfam" id="TIGR00730">
    <property type="entry name" value="Rossman fold protein, TIGR00730 family"/>
    <property type="match status" value="1"/>
</dbReference>
<evidence type="ECO:0000313" key="4">
    <source>
        <dbReference type="EMBL" id="ADU66804.1"/>
    </source>
</evidence>
<dbReference type="EC" id="3.2.2.4" evidence="2"/>
<dbReference type="GO" id="GO:0009691">
    <property type="term" value="P:cytokinin biosynthetic process"/>
    <property type="evidence" value="ECO:0007669"/>
    <property type="project" value="InterPro"/>
</dbReference>
<sequence>MKLNYDKHNGEIETLIEGLIAMTGCQKNTEIIREMILSALKAAGDNMGRGDLKIINNTIKEMRYSFNLFARYTDKRKVTVFGSARIKDNEPAYELAREFSRKISQWDYMVITGAGGGIMQAGNEGAGTDNSFGVGIDLPFEQSANQWIHNDIKLINFKYFFTRKVNFLKEASAVVLFPGGFGTHDEAFETLTLVQTGKSNIIPVIFIDPTGNNLWRGLEEYMRVHLYRTGLISEDDMHLYTIMNSIDDAISEILHFYKRFHSYRYVRDHLVIRMNSPLTAEQLDFLNHDFKDILVSGTIEATGPLPEEQEEAGTLHLPRLKLHFDRRSLGRLRLLIDMLNGFEIREDQALETQEGPSI</sequence>
<evidence type="ECO:0000313" key="5">
    <source>
        <dbReference type="Proteomes" id="UP000002572"/>
    </source>
</evidence>
<gene>
    <name evidence="4" type="ordered locus">Selin_2084</name>
</gene>
<dbReference type="HOGENOM" id="CLU_058336_0_2_0"/>
<comment type="catalytic activity">
    <reaction evidence="1">
        <text>AMP + H2O = D-ribose 5-phosphate + adenine</text>
        <dbReference type="Rhea" id="RHEA:20129"/>
        <dbReference type="ChEBI" id="CHEBI:15377"/>
        <dbReference type="ChEBI" id="CHEBI:16708"/>
        <dbReference type="ChEBI" id="CHEBI:78346"/>
        <dbReference type="ChEBI" id="CHEBI:456215"/>
        <dbReference type="EC" id="3.2.2.4"/>
    </reaction>
</comment>
<name>E6W2X9_DESIS</name>
<dbReference type="InterPro" id="IPR005269">
    <property type="entry name" value="LOG"/>
</dbReference>
<reference evidence="4 5" key="1">
    <citation type="submission" date="2010-12" db="EMBL/GenBank/DDBJ databases">
        <title>Complete sequence of Desulfurispirillum indicum S5.</title>
        <authorList>
            <consortium name="US DOE Joint Genome Institute"/>
            <person name="Lucas S."/>
            <person name="Copeland A."/>
            <person name="Lapidus A."/>
            <person name="Cheng J.-F."/>
            <person name="Goodwin L."/>
            <person name="Pitluck S."/>
            <person name="Chertkov O."/>
            <person name="Held B."/>
            <person name="Detter J.C."/>
            <person name="Han C."/>
            <person name="Tapia R."/>
            <person name="Land M."/>
            <person name="Hauser L."/>
            <person name="Kyrpides N."/>
            <person name="Ivanova N."/>
            <person name="Mikhailova N."/>
            <person name="Haggblom M."/>
            <person name="Rauschenbach I."/>
            <person name="Bini E."/>
            <person name="Woyke T."/>
        </authorList>
    </citation>
    <scope>NUCLEOTIDE SEQUENCE [LARGE SCALE GENOMIC DNA]</scope>
    <source>
        <strain evidence="5">ATCC BAA-1389 / DSM 22839 / S5</strain>
    </source>
</reference>
<dbReference type="STRING" id="653733.Selin_2084"/>
<evidence type="ECO:0000256" key="1">
    <source>
        <dbReference type="ARBA" id="ARBA00000274"/>
    </source>
</evidence>
<protein>
    <recommendedName>
        <fullName evidence="3">AMP nucleosidase</fullName>
        <ecNumber evidence="2">3.2.2.4</ecNumber>
    </recommendedName>
    <alternativeName>
        <fullName evidence="3">AMP nucleosidase</fullName>
    </alternativeName>
</protein>
<evidence type="ECO:0000256" key="2">
    <source>
        <dbReference type="ARBA" id="ARBA00011985"/>
    </source>
</evidence>
<accession>E6W2X9</accession>
<proteinExistence type="predicted"/>
<dbReference type="InParanoid" id="E6W2X9"/>
<dbReference type="Proteomes" id="UP000002572">
    <property type="component" value="Chromosome"/>
</dbReference>
<dbReference type="PANTHER" id="PTHR43393:SF2">
    <property type="entry name" value="CYTOKININ RIBOSIDE 5'-MONOPHOSPHATE PHOSPHORIBOHYDROLASE"/>
    <property type="match status" value="1"/>
</dbReference>
<dbReference type="GO" id="GO:0008714">
    <property type="term" value="F:AMP nucleosidase activity"/>
    <property type="evidence" value="ECO:0007669"/>
    <property type="project" value="UniProtKB-EC"/>
</dbReference>
<dbReference type="InterPro" id="IPR052341">
    <property type="entry name" value="LOG_family_nucleotidases"/>
</dbReference>
<dbReference type="SUPFAM" id="SSF102405">
    <property type="entry name" value="MCP/YpsA-like"/>
    <property type="match status" value="1"/>
</dbReference>
<keyword evidence="5" id="KW-1185">Reference proteome</keyword>